<dbReference type="EMBL" id="JH992982">
    <property type="protein sequence ID" value="EKX49306.1"/>
    <property type="molecule type" value="Genomic_DNA"/>
</dbReference>
<protein>
    <recommendedName>
        <fullName evidence="2">PDZ domain-containing protein</fullName>
    </recommendedName>
</protein>
<dbReference type="Gene3D" id="2.30.42.10">
    <property type="match status" value="2"/>
</dbReference>
<evidence type="ECO:0000313" key="3">
    <source>
        <dbReference type="EMBL" id="EKX49306.1"/>
    </source>
</evidence>
<dbReference type="PANTHER" id="PTHR32060">
    <property type="entry name" value="TAIL-SPECIFIC PROTEASE"/>
    <property type="match status" value="1"/>
</dbReference>
<dbReference type="GO" id="GO:0004175">
    <property type="term" value="F:endopeptidase activity"/>
    <property type="evidence" value="ECO:0007669"/>
    <property type="project" value="TreeGrafter"/>
</dbReference>
<evidence type="ECO:0000256" key="1">
    <source>
        <dbReference type="SAM" id="MobiDB-lite"/>
    </source>
</evidence>
<dbReference type="InterPro" id="IPR036034">
    <property type="entry name" value="PDZ_sf"/>
</dbReference>
<dbReference type="InterPro" id="IPR041489">
    <property type="entry name" value="PDZ_6"/>
</dbReference>
<dbReference type="Pfam" id="PF17820">
    <property type="entry name" value="PDZ_6"/>
    <property type="match status" value="1"/>
</dbReference>
<evidence type="ECO:0000313" key="4">
    <source>
        <dbReference type="EnsemblProtists" id="EKX49306"/>
    </source>
</evidence>
<dbReference type="InterPro" id="IPR001478">
    <property type="entry name" value="PDZ"/>
</dbReference>
<proteinExistence type="predicted"/>
<feature type="compositionally biased region" description="Low complexity" evidence="1">
    <location>
        <begin position="15"/>
        <end position="27"/>
    </location>
</feature>
<feature type="region of interest" description="Disordered" evidence="1">
    <location>
        <begin position="230"/>
        <end position="263"/>
    </location>
</feature>
<feature type="domain" description="PDZ" evidence="2">
    <location>
        <begin position="133"/>
        <end position="195"/>
    </location>
</feature>
<evidence type="ECO:0000313" key="5">
    <source>
        <dbReference type="Proteomes" id="UP000011087"/>
    </source>
</evidence>
<keyword evidence="5" id="KW-1185">Reference proteome</keyword>
<dbReference type="Proteomes" id="UP000011087">
    <property type="component" value="Unassembled WGS sequence"/>
</dbReference>
<feature type="region of interest" description="Disordered" evidence="1">
    <location>
        <begin position="15"/>
        <end position="35"/>
    </location>
</feature>
<dbReference type="AlphaFoldDB" id="L1JLB7"/>
<organism evidence="3">
    <name type="scientific">Guillardia theta (strain CCMP2712)</name>
    <name type="common">Cryptophyte</name>
    <dbReference type="NCBI Taxonomy" id="905079"/>
    <lineage>
        <taxon>Eukaryota</taxon>
        <taxon>Cryptophyceae</taxon>
        <taxon>Pyrenomonadales</taxon>
        <taxon>Geminigeraceae</taxon>
        <taxon>Guillardia</taxon>
    </lineage>
</organism>
<evidence type="ECO:0000259" key="2">
    <source>
        <dbReference type="PROSITE" id="PS50106"/>
    </source>
</evidence>
<gene>
    <name evidence="3" type="ORF">GUITHDRAFT_104834</name>
</gene>
<name>L1JLB7_GUITC</name>
<dbReference type="EnsemblProtists" id="EKX49306">
    <property type="protein sequence ID" value="EKX49306"/>
    <property type="gene ID" value="GUITHDRAFT_104834"/>
</dbReference>
<dbReference type="SUPFAM" id="SSF50156">
    <property type="entry name" value="PDZ domain-like"/>
    <property type="match status" value="2"/>
</dbReference>
<dbReference type="PROSITE" id="PS50106">
    <property type="entry name" value="PDZ"/>
    <property type="match status" value="1"/>
</dbReference>
<dbReference type="HOGENOM" id="CLU_1059391_0_0_1"/>
<dbReference type="GeneID" id="17306036"/>
<dbReference type="Pfam" id="PF00595">
    <property type="entry name" value="PDZ"/>
    <property type="match status" value="1"/>
</dbReference>
<dbReference type="RefSeq" id="XP_005836286.1">
    <property type="nucleotide sequence ID" value="XM_005836229.1"/>
</dbReference>
<accession>L1JLB7</accession>
<reference evidence="4" key="3">
    <citation type="submission" date="2016-03" db="UniProtKB">
        <authorList>
            <consortium name="EnsemblProtists"/>
        </authorList>
    </citation>
    <scope>IDENTIFICATION</scope>
</reference>
<dbReference type="KEGG" id="gtt:GUITHDRAFT_104834"/>
<sequence>MCRQVAAENAVKNARASAASRFQSSPRWGKQPGSSSAACEVMGIKIEKDADGSVRIVGRDKVDEEEEDLRVDDRIISINDEQVRQMSIQQVQELLGGQQGSSAKLLVERQGCHPFTMVGIRGRKLGGGGGGGEEGAGCGVGITFKLRRDGHYHVKSLADGGPAQLSGLVSIGDIVVSVSGVSIHHLSHAQLAQLVLGPKGTSVEFVLLRRTPEGELSTRPAVLTRAELPSFSALSGQSTEDGGITEQPSSGSSDGSEGGRVTV</sequence>
<reference evidence="5" key="2">
    <citation type="submission" date="2012-11" db="EMBL/GenBank/DDBJ databases">
        <authorList>
            <person name="Kuo A."/>
            <person name="Curtis B.A."/>
            <person name="Tanifuji G."/>
            <person name="Burki F."/>
            <person name="Gruber A."/>
            <person name="Irimia M."/>
            <person name="Maruyama S."/>
            <person name="Arias M.C."/>
            <person name="Ball S.G."/>
            <person name="Gile G.H."/>
            <person name="Hirakawa Y."/>
            <person name="Hopkins J.F."/>
            <person name="Rensing S.A."/>
            <person name="Schmutz J."/>
            <person name="Symeonidi A."/>
            <person name="Elias M."/>
            <person name="Eveleigh R.J."/>
            <person name="Herman E.K."/>
            <person name="Klute M.J."/>
            <person name="Nakayama T."/>
            <person name="Obornik M."/>
            <person name="Reyes-Prieto A."/>
            <person name="Armbrust E.V."/>
            <person name="Aves S.J."/>
            <person name="Beiko R.G."/>
            <person name="Coutinho P."/>
            <person name="Dacks J.B."/>
            <person name="Durnford D.G."/>
            <person name="Fast N.M."/>
            <person name="Green B.R."/>
            <person name="Grisdale C."/>
            <person name="Hempe F."/>
            <person name="Henrissat B."/>
            <person name="Hoppner M.P."/>
            <person name="Ishida K.-I."/>
            <person name="Kim E."/>
            <person name="Koreny L."/>
            <person name="Kroth P.G."/>
            <person name="Liu Y."/>
            <person name="Malik S.-B."/>
            <person name="Maier U.G."/>
            <person name="McRose D."/>
            <person name="Mock T."/>
            <person name="Neilson J.A."/>
            <person name="Onodera N.T."/>
            <person name="Poole A.M."/>
            <person name="Pritham E.J."/>
            <person name="Richards T.A."/>
            <person name="Rocap G."/>
            <person name="Roy S.W."/>
            <person name="Sarai C."/>
            <person name="Schaack S."/>
            <person name="Shirato S."/>
            <person name="Slamovits C.H."/>
            <person name="Spencer D.F."/>
            <person name="Suzuki S."/>
            <person name="Worden A.Z."/>
            <person name="Zauner S."/>
            <person name="Barry K."/>
            <person name="Bell C."/>
            <person name="Bharti A.K."/>
            <person name="Crow J.A."/>
            <person name="Grimwood J."/>
            <person name="Kramer R."/>
            <person name="Lindquist E."/>
            <person name="Lucas S."/>
            <person name="Salamov A."/>
            <person name="McFadden G.I."/>
            <person name="Lane C.E."/>
            <person name="Keeling P.J."/>
            <person name="Gray M.W."/>
            <person name="Grigoriev I.V."/>
            <person name="Archibald J.M."/>
        </authorList>
    </citation>
    <scope>NUCLEOTIDE SEQUENCE</scope>
    <source>
        <strain evidence="5">CCMP2712</strain>
    </source>
</reference>
<reference evidence="3 5" key="1">
    <citation type="journal article" date="2012" name="Nature">
        <title>Algal genomes reveal evolutionary mosaicism and the fate of nucleomorphs.</title>
        <authorList>
            <consortium name="DOE Joint Genome Institute"/>
            <person name="Curtis B.A."/>
            <person name="Tanifuji G."/>
            <person name="Burki F."/>
            <person name="Gruber A."/>
            <person name="Irimia M."/>
            <person name="Maruyama S."/>
            <person name="Arias M.C."/>
            <person name="Ball S.G."/>
            <person name="Gile G.H."/>
            <person name="Hirakawa Y."/>
            <person name="Hopkins J.F."/>
            <person name="Kuo A."/>
            <person name="Rensing S.A."/>
            <person name="Schmutz J."/>
            <person name="Symeonidi A."/>
            <person name="Elias M."/>
            <person name="Eveleigh R.J."/>
            <person name="Herman E.K."/>
            <person name="Klute M.J."/>
            <person name="Nakayama T."/>
            <person name="Obornik M."/>
            <person name="Reyes-Prieto A."/>
            <person name="Armbrust E.V."/>
            <person name="Aves S.J."/>
            <person name="Beiko R.G."/>
            <person name="Coutinho P."/>
            <person name="Dacks J.B."/>
            <person name="Durnford D.G."/>
            <person name="Fast N.M."/>
            <person name="Green B.R."/>
            <person name="Grisdale C.J."/>
            <person name="Hempel F."/>
            <person name="Henrissat B."/>
            <person name="Hoppner M.P."/>
            <person name="Ishida K."/>
            <person name="Kim E."/>
            <person name="Koreny L."/>
            <person name="Kroth P.G."/>
            <person name="Liu Y."/>
            <person name="Malik S.B."/>
            <person name="Maier U.G."/>
            <person name="McRose D."/>
            <person name="Mock T."/>
            <person name="Neilson J.A."/>
            <person name="Onodera N.T."/>
            <person name="Poole A.M."/>
            <person name="Pritham E.J."/>
            <person name="Richards T.A."/>
            <person name="Rocap G."/>
            <person name="Roy S.W."/>
            <person name="Sarai C."/>
            <person name="Schaack S."/>
            <person name="Shirato S."/>
            <person name="Slamovits C.H."/>
            <person name="Spencer D.F."/>
            <person name="Suzuki S."/>
            <person name="Worden A.Z."/>
            <person name="Zauner S."/>
            <person name="Barry K."/>
            <person name="Bell C."/>
            <person name="Bharti A.K."/>
            <person name="Crow J.A."/>
            <person name="Grimwood J."/>
            <person name="Kramer R."/>
            <person name="Lindquist E."/>
            <person name="Lucas S."/>
            <person name="Salamov A."/>
            <person name="McFadden G.I."/>
            <person name="Lane C.E."/>
            <person name="Keeling P.J."/>
            <person name="Gray M.W."/>
            <person name="Grigoriev I.V."/>
            <person name="Archibald J.M."/>
        </authorList>
    </citation>
    <scope>NUCLEOTIDE SEQUENCE</scope>
    <source>
        <strain evidence="3 5">CCMP2712</strain>
    </source>
</reference>
<dbReference type="PaxDb" id="55529-EKX49306"/>
<dbReference type="SMART" id="SM00228">
    <property type="entry name" value="PDZ"/>
    <property type="match status" value="2"/>
</dbReference>
<dbReference type="PANTHER" id="PTHR32060:SF22">
    <property type="entry name" value="CARBOXYL-TERMINAL-PROCESSING PEPTIDASE 3, CHLOROPLASTIC"/>
    <property type="match status" value="1"/>
</dbReference>